<keyword evidence="2" id="KW-1185">Reference proteome</keyword>
<protein>
    <submittedName>
        <fullName evidence="1">Uncharacterized protein</fullName>
    </submittedName>
</protein>
<reference evidence="1 2" key="1">
    <citation type="submission" date="2022-03" db="EMBL/GenBank/DDBJ databases">
        <title>Hymenobactersp. isolated from the air.</title>
        <authorList>
            <person name="Won M."/>
            <person name="Kwon S.-W."/>
        </authorList>
    </citation>
    <scope>NUCLEOTIDE SEQUENCE [LARGE SCALE GENOMIC DNA]</scope>
    <source>
        <strain evidence="1 2">KACC 21982</strain>
    </source>
</reference>
<dbReference type="EMBL" id="CP094669">
    <property type="protein sequence ID" value="UOG75896.1"/>
    <property type="molecule type" value="Genomic_DNA"/>
</dbReference>
<name>A0ABY4D420_9BACT</name>
<organism evidence="1 2">
    <name type="scientific">Hymenobacter tibetensis</name>
    <dbReference type="NCBI Taxonomy" id="497967"/>
    <lineage>
        <taxon>Bacteria</taxon>
        <taxon>Pseudomonadati</taxon>
        <taxon>Bacteroidota</taxon>
        <taxon>Cytophagia</taxon>
        <taxon>Cytophagales</taxon>
        <taxon>Hymenobacteraceae</taxon>
        <taxon>Hymenobacter</taxon>
    </lineage>
</organism>
<accession>A0ABY4D420</accession>
<evidence type="ECO:0000313" key="2">
    <source>
        <dbReference type="Proteomes" id="UP000831113"/>
    </source>
</evidence>
<dbReference type="RefSeq" id="WP_243800353.1">
    <property type="nucleotide sequence ID" value="NZ_CP094669.1"/>
</dbReference>
<sequence>MPLHEQLDKKLSKIYEPKSRIDDVFKGYDITFLTNENGEPVTLFFGKRRPDGTITGERFTRTIKRVPGTMEVKSSHWDNQGKIMNR</sequence>
<evidence type="ECO:0000313" key="1">
    <source>
        <dbReference type="EMBL" id="UOG75896.1"/>
    </source>
</evidence>
<dbReference type="Proteomes" id="UP000831113">
    <property type="component" value="Chromosome"/>
</dbReference>
<gene>
    <name evidence="1" type="ORF">MTX78_04685</name>
</gene>
<proteinExistence type="predicted"/>